<dbReference type="RefSeq" id="WP_119443888.1">
    <property type="nucleotide sequence ID" value="NZ_CP032317.1"/>
</dbReference>
<reference evidence="2 3" key="1">
    <citation type="submission" date="2018-09" db="EMBL/GenBank/DDBJ databases">
        <title>Hymenobacter medium sp. nov., isolated from R2A medium.</title>
        <authorList>
            <person name="Yingchao G."/>
        </authorList>
    </citation>
    <scope>NUCLEOTIDE SEQUENCE [LARGE SCALE GENOMIC DNA]</scope>
    <source>
        <strain evidence="3">sh-6</strain>
    </source>
</reference>
<proteinExistence type="predicted"/>
<organism evidence="2 3">
    <name type="scientific">Hymenobacter oligotrophus</name>
    <dbReference type="NCBI Taxonomy" id="2319843"/>
    <lineage>
        <taxon>Bacteria</taxon>
        <taxon>Pseudomonadati</taxon>
        <taxon>Bacteroidota</taxon>
        <taxon>Cytophagia</taxon>
        <taxon>Cytophagales</taxon>
        <taxon>Hymenobacteraceae</taxon>
        <taxon>Hymenobacter</taxon>
    </lineage>
</organism>
<protein>
    <submittedName>
        <fullName evidence="2">SMI1/KNR4 family protein</fullName>
    </submittedName>
</protein>
<keyword evidence="3" id="KW-1185">Reference proteome</keyword>
<dbReference type="InterPro" id="IPR018958">
    <property type="entry name" value="Knr4/Smi1-like_dom"/>
</dbReference>
<dbReference type="AlphaFoldDB" id="A0A3B7QYN8"/>
<accession>A0A3B7QYN8</accession>
<dbReference type="Pfam" id="PF09346">
    <property type="entry name" value="SMI1_KNR4"/>
    <property type="match status" value="1"/>
</dbReference>
<sequence>MNWISRIEKLPRSASVTYRCNPPVVDEELTFLAAALEVRLPDELRQLYLLTDGLAEELQGIGTTGYLVLPAQAMLLENQRLRQTARFCVHDLLLVAPAYTGDYYGYLIADDGTVSSDVYIWSCTDNTRVRVAGSLAEFLVGWVTSELSA</sequence>
<dbReference type="EMBL" id="CP032317">
    <property type="protein sequence ID" value="AYA36303.1"/>
    <property type="molecule type" value="Genomic_DNA"/>
</dbReference>
<feature type="domain" description="Knr4/Smi1-like" evidence="1">
    <location>
        <begin position="24"/>
        <end position="139"/>
    </location>
</feature>
<dbReference type="InterPro" id="IPR037883">
    <property type="entry name" value="Knr4/Smi1-like_sf"/>
</dbReference>
<evidence type="ECO:0000313" key="3">
    <source>
        <dbReference type="Proteomes" id="UP000262802"/>
    </source>
</evidence>
<name>A0A3B7QYN8_9BACT</name>
<dbReference type="KEGG" id="hyh:D3Y59_04030"/>
<dbReference type="Gene3D" id="3.40.1580.10">
    <property type="entry name" value="SMI1/KNR4-like"/>
    <property type="match status" value="1"/>
</dbReference>
<evidence type="ECO:0000259" key="1">
    <source>
        <dbReference type="Pfam" id="PF09346"/>
    </source>
</evidence>
<evidence type="ECO:0000313" key="2">
    <source>
        <dbReference type="EMBL" id="AYA36303.1"/>
    </source>
</evidence>
<dbReference type="Proteomes" id="UP000262802">
    <property type="component" value="Chromosome"/>
</dbReference>
<dbReference type="SUPFAM" id="SSF160631">
    <property type="entry name" value="SMI1/KNR4-like"/>
    <property type="match status" value="1"/>
</dbReference>
<dbReference type="OrthoDB" id="3478416at2"/>
<gene>
    <name evidence="2" type="ORF">D3Y59_04030</name>
</gene>